<accession>A0A5Q0LXJ3</accession>
<name>A0A5Q0LXJ3_VARPD</name>
<evidence type="ECO:0000313" key="2">
    <source>
        <dbReference type="Proteomes" id="UP000326780"/>
    </source>
</evidence>
<organism evidence="1 2">
    <name type="scientific">Variovorax paradoxus</name>
    <dbReference type="NCBI Taxonomy" id="34073"/>
    <lineage>
        <taxon>Bacteria</taxon>
        <taxon>Pseudomonadati</taxon>
        <taxon>Pseudomonadota</taxon>
        <taxon>Betaproteobacteria</taxon>
        <taxon>Burkholderiales</taxon>
        <taxon>Comamonadaceae</taxon>
        <taxon>Variovorax</taxon>
    </lineage>
</organism>
<protein>
    <submittedName>
        <fullName evidence="1">Uncharacterized protein</fullName>
    </submittedName>
</protein>
<dbReference type="EMBL" id="CP045644">
    <property type="protein sequence ID" value="QFZ81916.1"/>
    <property type="molecule type" value="Genomic_DNA"/>
</dbReference>
<sequence>MTLLTQAVMVRANIDVDRARAQQKVELADEIYVQQPNLLASILVLPRYGVDMLQLEVPIHVLLVAFQAMKHCGNAVPTISEDVQETCLQRLTATMQFTEGVPPDLVAQMITKFCVDHPERYLLAFVYGHLGQHDLLRVRTDAEKFLLLATLNLVECIAYVGAQLQSE</sequence>
<gene>
    <name evidence="1" type="ORF">GFK26_03630</name>
</gene>
<reference evidence="1 2" key="1">
    <citation type="submission" date="2019-10" db="EMBL/GenBank/DDBJ databases">
        <title>Complete genome sequence of Variovorax paradoxus 5C-2.</title>
        <authorList>
            <person name="Gogoleva N.E."/>
            <person name="Balkin A.S."/>
        </authorList>
    </citation>
    <scope>NUCLEOTIDE SEQUENCE [LARGE SCALE GENOMIC DNA]</scope>
    <source>
        <strain evidence="1 2">5C-2</strain>
    </source>
</reference>
<dbReference type="AlphaFoldDB" id="A0A5Q0LXJ3"/>
<proteinExistence type="predicted"/>
<evidence type="ECO:0000313" key="1">
    <source>
        <dbReference type="EMBL" id="QFZ81916.1"/>
    </source>
</evidence>
<dbReference type="RefSeq" id="WP_153280841.1">
    <property type="nucleotide sequence ID" value="NZ_CP045644.1"/>
</dbReference>
<dbReference type="Proteomes" id="UP000326780">
    <property type="component" value="Chromosome"/>
</dbReference>